<organism evidence="7 8">
    <name type="scientific">Shimazuella alba</name>
    <dbReference type="NCBI Taxonomy" id="2690964"/>
    <lineage>
        <taxon>Bacteria</taxon>
        <taxon>Bacillati</taxon>
        <taxon>Bacillota</taxon>
        <taxon>Bacilli</taxon>
        <taxon>Bacillales</taxon>
        <taxon>Thermoactinomycetaceae</taxon>
        <taxon>Shimazuella</taxon>
    </lineage>
</organism>
<keyword evidence="2" id="KW-0805">Transcription regulation</keyword>
<dbReference type="Gene3D" id="3.40.50.1360">
    <property type="match status" value="1"/>
</dbReference>
<keyword evidence="8" id="KW-1185">Reference proteome</keyword>
<sequence length="323" mass="36160">MDKEKQQLSVEVARLYYQSDYSQQEIANKLNISRPTISRLLKYAKEKGFVQIHIADPFADLDNAGNLLREKYDLLEAHVVFSPVPEYATITAYISKYAAEYMEKTVTNGDIIGVSWGTTMYEIARKIVPQHIKGVEVVQLKGGISHSSVNTYANETITLFADAFQTTPQNLPLPVIFDNAVTKELVEQDRHIRHIIEMGKQANIAIFTVGTVRDEALLFQLGYLDKKEVSLLKEQAVGDICSRFFDSDGNICSAEINQRTIGIDLAELRLKKRSVLVAGGSRKVKAIDGALSGGYANVVIIDQHTAKELLNYKKMKDRRSSQT</sequence>
<comment type="caution">
    <text evidence="7">The sequence shown here is derived from an EMBL/GenBank/DDBJ whole genome shotgun (WGS) entry which is preliminary data.</text>
</comment>
<dbReference type="PANTHER" id="PTHR34294:SF1">
    <property type="entry name" value="TRANSCRIPTIONAL REGULATOR LSRR"/>
    <property type="match status" value="1"/>
</dbReference>
<dbReference type="InterPro" id="IPR051054">
    <property type="entry name" value="SorC_transcr_regulators"/>
</dbReference>
<dbReference type="InterPro" id="IPR007324">
    <property type="entry name" value="Sugar-bd_dom_put"/>
</dbReference>
<dbReference type="FunFam" id="3.40.50.1360:FF:000018">
    <property type="entry name" value="Deoxyribonucleoside regulator"/>
    <property type="match status" value="1"/>
</dbReference>
<dbReference type="GO" id="GO:0006352">
    <property type="term" value="P:DNA-templated transcription initiation"/>
    <property type="evidence" value="ECO:0007669"/>
    <property type="project" value="InterPro"/>
</dbReference>
<feature type="domain" description="RNA polymerase sigma-70 region 4" evidence="6">
    <location>
        <begin position="14"/>
        <end position="45"/>
    </location>
</feature>
<keyword evidence="3" id="KW-0238">DNA-binding</keyword>
<dbReference type="InterPro" id="IPR013324">
    <property type="entry name" value="RNA_pol_sigma_r3/r4-like"/>
</dbReference>
<dbReference type="Gene3D" id="1.10.10.60">
    <property type="entry name" value="Homeodomain-like"/>
    <property type="match status" value="1"/>
</dbReference>
<dbReference type="GO" id="GO:0003677">
    <property type="term" value="F:DNA binding"/>
    <property type="evidence" value="ECO:0007669"/>
    <property type="project" value="UniProtKB-KW"/>
</dbReference>
<protein>
    <submittedName>
        <fullName evidence="7">Winged helix-turn-helix transcriptional regulator</fullName>
    </submittedName>
</protein>
<evidence type="ECO:0000259" key="5">
    <source>
        <dbReference type="Pfam" id="PF04198"/>
    </source>
</evidence>
<proteinExistence type="inferred from homology"/>
<dbReference type="InterPro" id="IPR007630">
    <property type="entry name" value="RNA_pol_sigma70_r4"/>
</dbReference>
<dbReference type="GO" id="GO:0003700">
    <property type="term" value="F:DNA-binding transcription factor activity"/>
    <property type="evidence" value="ECO:0007669"/>
    <property type="project" value="InterPro"/>
</dbReference>
<dbReference type="SUPFAM" id="SSF88659">
    <property type="entry name" value="Sigma3 and sigma4 domains of RNA polymerase sigma factors"/>
    <property type="match status" value="1"/>
</dbReference>
<name>A0A6I4VZT3_9BACL</name>
<dbReference type="AlphaFoldDB" id="A0A6I4VZT3"/>
<dbReference type="Pfam" id="PF04545">
    <property type="entry name" value="Sigma70_r4"/>
    <property type="match status" value="1"/>
</dbReference>
<dbReference type="GO" id="GO:0030246">
    <property type="term" value="F:carbohydrate binding"/>
    <property type="evidence" value="ECO:0007669"/>
    <property type="project" value="InterPro"/>
</dbReference>
<dbReference type="InterPro" id="IPR037171">
    <property type="entry name" value="NagB/RpiA_transferase-like"/>
</dbReference>
<accession>A0A6I4VZT3</accession>
<gene>
    <name evidence="7" type="ORF">GSM42_16300</name>
</gene>
<reference evidence="7 8" key="1">
    <citation type="submission" date="2019-12" db="EMBL/GenBank/DDBJ databases">
        <title>Whole-genome analyses of novel actinobacteria.</title>
        <authorList>
            <person name="Sahin N."/>
            <person name="Saygin H."/>
        </authorList>
    </citation>
    <scope>NUCLEOTIDE SEQUENCE [LARGE SCALE GENOMIC DNA]</scope>
    <source>
        <strain evidence="7 8">KC615</strain>
    </source>
</reference>
<evidence type="ECO:0000256" key="2">
    <source>
        <dbReference type="ARBA" id="ARBA00023015"/>
    </source>
</evidence>
<evidence type="ECO:0000313" key="7">
    <source>
        <dbReference type="EMBL" id="MXQ55246.1"/>
    </source>
</evidence>
<dbReference type="Proteomes" id="UP000430692">
    <property type="component" value="Unassembled WGS sequence"/>
</dbReference>
<evidence type="ECO:0000256" key="1">
    <source>
        <dbReference type="ARBA" id="ARBA00010466"/>
    </source>
</evidence>
<dbReference type="FunFam" id="1.10.10.60:FF:000279">
    <property type="entry name" value="Sugar-binding transcriptional regulator"/>
    <property type="match status" value="1"/>
</dbReference>
<evidence type="ECO:0000313" key="8">
    <source>
        <dbReference type="Proteomes" id="UP000430692"/>
    </source>
</evidence>
<keyword evidence="4" id="KW-0804">Transcription</keyword>
<dbReference type="Pfam" id="PF04198">
    <property type="entry name" value="Sugar-bind"/>
    <property type="match status" value="1"/>
</dbReference>
<evidence type="ECO:0000259" key="6">
    <source>
        <dbReference type="Pfam" id="PF04545"/>
    </source>
</evidence>
<dbReference type="PANTHER" id="PTHR34294">
    <property type="entry name" value="TRANSCRIPTIONAL REGULATOR-RELATED"/>
    <property type="match status" value="1"/>
</dbReference>
<feature type="domain" description="Sugar-binding" evidence="5">
    <location>
        <begin position="58"/>
        <end position="311"/>
    </location>
</feature>
<comment type="similarity">
    <text evidence="1">Belongs to the SorC transcriptional regulatory family.</text>
</comment>
<dbReference type="RefSeq" id="WP_160802591.1">
    <property type="nucleotide sequence ID" value="NZ_WUUL01000012.1"/>
</dbReference>
<evidence type="ECO:0000256" key="4">
    <source>
        <dbReference type="ARBA" id="ARBA00023163"/>
    </source>
</evidence>
<dbReference type="EMBL" id="WUUL01000012">
    <property type="protein sequence ID" value="MXQ55246.1"/>
    <property type="molecule type" value="Genomic_DNA"/>
</dbReference>
<dbReference type="SUPFAM" id="SSF100950">
    <property type="entry name" value="NagB/RpiA/CoA transferase-like"/>
    <property type="match status" value="1"/>
</dbReference>
<evidence type="ECO:0000256" key="3">
    <source>
        <dbReference type="ARBA" id="ARBA00023125"/>
    </source>
</evidence>